<evidence type="ECO:0000313" key="1">
    <source>
        <dbReference type="EMBL" id="BAV90548.1"/>
    </source>
</evidence>
<dbReference type="AlphaFoldDB" id="A0A1J1DRZ3"/>
<proteinExistence type="predicted"/>
<accession>A0A1J1DRZ3</accession>
<dbReference type="RefSeq" id="WP_129541178.1">
    <property type="nucleotide sequence ID" value="NZ_BDPI01000014.1"/>
</dbReference>
<organism evidence="1">
    <name type="scientific">Escherichia coli</name>
    <dbReference type="NCBI Taxonomy" id="562"/>
    <lineage>
        <taxon>Bacteria</taxon>
        <taxon>Pseudomonadati</taxon>
        <taxon>Pseudomonadota</taxon>
        <taxon>Gammaproteobacteria</taxon>
        <taxon>Enterobacterales</taxon>
        <taxon>Enterobacteriaceae</taxon>
        <taxon>Escherichia</taxon>
    </lineage>
</organism>
<reference evidence="1" key="1">
    <citation type="journal article" date="2017" name="Microb. Genom.">
        <title>An untypeable enterotoxigenic Escherichia coli represents one of the dominant types causing human disease.</title>
        <authorList>
            <person name="Iguchi A."/>
            <person name="von Mentzer A."/>
            <person name="Kikuchi T."/>
            <person name="Thomson N.R."/>
        </authorList>
    </citation>
    <scope>NUCLEOTIDE SEQUENCE</scope>
    <source>
        <strain evidence="1">E1647</strain>
    </source>
</reference>
<sequence length="438" mass="49661">MNAIIHDKSNIIHKHSVFASLCILFILLAMCINDLPVQLYGGTLAASPIWILSVILLIITLLRNNYYLHLDPYSYLFLNFFILSFTISFIQCVYYYLAEGVYINNYGVSIIGKLFFASSYYFVFFLVVYCSNYLLCFVSKKTFINILTGVSFFLFLIMVIEYIDPSLLSVFHLTMDGYGVGARLRLLSPEPSIAAFTFNLFIMITLTFSKNIFLRIFYVGLLILGNLVIGSKSSLILIVCAGLLVFYLNLSFIQKLKSLILLIPSIVLCGYVTVNTILPALTIDVEQFSSVSTRLITSIWALLSLLYYPLGEGYGTYTVWFTSPLESAIDFANEFVPFSLNLSEINAMINTGNYLSAKSGILSSVIYSGFIAVMFFFLLFKKSFKDISLSNIVYYQKISLRIVLWYTFLSLLLAVNIEVLYVFLLPFIVVNFVRNFTA</sequence>
<gene>
    <name evidence="1" type="primary">wzy</name>
</gene>
<protein>
    <submittedName>
        <fullName evidence="1">O-antigen polymerase</fullName>
    </submittedName>
</protein>
<dbReference type="EMBL" id="LC177554">
    <property type="protein sequence ID" value="BAV90548.1"/>
    <property type="molecule type" value="Genomic_DNA"/>
</dbReference>
<name>A0A1J1DRZ3_ECOLX</name>